<comment type="similarity">
    <text evidence="2">Belongs to the Nudix hydrolase family. NudF subfamily.</text>
</comment>
<dbReference type="InterPro" id="IPR000086">
    <property type="entry name" value="NUDIX_hydrolase_dom"/>
</dbReference>
<keyword evidence="6" id="KW-0378">Hydrolase</keyword>
<evidence type="ECO:0000256" key="13">
    <source>
        <dbReference type="PIRSR" id="PIRSR604385-2"/>
    </source>
</evidence>
<dbReference type="GO" id="GO:0046872">
    <property type="term" value="F:metal ion binding"/>
    <property type="evidence" value="ECO:0007669"/>
    <property type="project" value="UniProtKB-KW"/>
</dbReference>
<evidence type="ECO:0000256" key="10">
    <source>
        <dbReference type="ARBA" id="ARBA00030308"/>
    </source>
</evidence>
<proteinExistence type="inferred from homology"/>
<accession>A0AA42CY53</accession>
<dbReference type="GO" id="GO:0047631">
    <property type="term" value="F:ADP-ribose diphosphatase activity"/>
    <property type="evidence" value="ECO:0007669"/>
    <property type="project" value="UniProtKB-EC"/>
</dbReference>
<dbReference type="GO" id="GO:0019144">
    <property type="term" value="F:ADP-sugar diphosphatase activity"/>
    <property type="evidence" value="ECO:0007669"/>
    <property type="project" value="TreeGrafter"/>
</dbReference>
<evidence type="ECO:0000256" key="1">
    <source>
        <dbReference type="ARBA" id="ARBA00001946"/>
    </source>
</evidence>
<dbReference type="PANTHER" id="PTHR11839:SF5">
    <property type="entry name" value="ADP-RIBOSE PYROPHOSPHATASE"/>
    <property type="match status" value="1"/>
</dbReference>
<name>A0AA42CY53_9GAMM</name>
<feature type="binding site" evidence="13">
    <location>
        <position position="112"/>
    </location>
    <ligand>
        <name>Mg(2+)</name>
        <dbReference type="ChEBI" id="CHEBI:18420"/>
        <label>1</label>
    </ligand>
</feature>
<dbReference type="EMBL" id="JAPIVE010000003">
    <property type="protein sequence ID" value="MCX2524723.1"/>
    <property type="molecule type" value="Genomic_DNA"/>
</dbReference>
<evidence type="ECO:0000256" key="12">
    <source>
        <dbReference type="ARBA" id="ARBA00049546"/>
    </source>
</evidence>
<keyword evidence="7 13" id="KW-0460">Magnesium</keyword>
<evidence type="ECO:0000256" key="11">
    <source>
        <dbReference type="ARBA" id="ARBA00033056"/>
    </source>
</evidence>
<comment type="cofactor">
    <cofactor evidence="1 13">
        <name>Mg(2+)</name>
        <dbReference type="ChEBI" id="CHEBI:18420"/>
    </cofactor>
</comment>
<dbReference type="PANTHER" id="PTHR11839">
    <property type="entry name" value="UDP/ADP-SUGAR PYROPHOSPHATASE"/>
    <property type="match status" value="1"/>
</dbReference>
<dbReference type="RefSeq" id="WP_265896412.1">
    <property type="nucleotide sequence ID" value="NZ_JAPIVE010000003.1"/>
</dbReference>
<evidence type="ECO:0000256" key="3">
    <source>
        <dbReference type="ARBA" id="ARBA00012453"/>
    </source>
</evidence>
<sequence length="208" mass="22943">MSETVPDTPRFTGADVETVETEVLQDGFFSLECRHFKHRRFDGSTSPVLTREVHVRHDAVGIILYDPARDAVVLVEQCRAGALNDPVTPWLIEPVAGLVDKDESLEDVARREAEEEAGCSVSEVIRLYSYYPSPGACTERVTLFCALIDSAPIGGVHGLADEGEDIQVHVIAFPAAWEMMMAGRLNNAMAIIGMQWLSRERASLRARS</sequence>
<dbReference type="Pfam" id="PF00293">
    <property type="entry name" value="NUDIX"/>
    <property type="match status" value="1"/>
</dbReference>
<evidence type="ECO:0000313" key="15">
    <source>
        <dbReference type="EMBL" id="MCX2524723.1"/>
    </source>
</evidence>
<dbReference type="InterPro" id="IPR004385">
    <property type="entry name" value="NDP_pyrophosphatase"/>
</dbReference>
<comment type="catalytic activity">
    <reaction evidence="12">
        <text>ADP-D-ribose + H2O = D-ribose 5-phosphate + AMP + 2 H(+)</text>
        <dbReference type="Rhea" id="RHEA:10412"/>
        <dbReference type="ChEBI" id="CHEBI:15377"/>
        <dbReference type="ChEBI" id="CHEBI:15378"/>
        <dbReference type="ChEBI" id="CHEBI:57967"/>
        <dbReference type="ChEBI" id="CHEBI:78346"/>
        <dbReference type="ChEBI" id="CHEBI:456215"/>
        <dbReference type="EC" id="3.6.1.13"/>
    </reaction>
</comment>
<dbReference type="EC" id="3.6.1.13" evidence="3"/>
<keyword evidence="16" id="KW-1185">Reference proteome</keyword>
<dbReference type="PROSITE" id="PS51462">
    <property type="entry name" value="NUDIX"/>
    <property type="match status" value="1"/>
</dbReference>
<evidence type="ECO:0000313" key="16">
    <source>
        <dbReference type="Proteomes" id="UP001165678"/>
    </source>
</evidence>
<reference evidence="15" key="1">
    <citation type="submission" date="2022-11" db="EMBL/GenBank/DDBJ databases">
        <title>Larsenimonas rhizosphaerae sp. nov., isolated from a tidal mudflat.</title>
        <authorList>
            <person name="Lee S.D."/>
            <person name="Kim I.S."/>
        </authorList>
    </citation>
    <scope>NUCLEOTIDE SEQUENCE</scope>
    <source>
        <strain evidence="15">GH2-1</strain>
    </source>
</reference>
<evidence type="ECO:0000256" key="8">
    <source>
        <dbReference type="ARBA" id="ARBA00025164"/>
    </source>
</evidence>
<keyword evidence="5 13" id="KW-0479">Metal-binding</keyword>
<evidence type="ECO:0000259" key="14">
    <source>
        <dbReference type="PROSITE" id="PS51462"/>
    </source>
</evidence>
<dbReference type="GO" id="GO:0006753">
    <property type="term" value="P:nucleoside phosphate metabolic process"/>
    <property type="evidence" value="ECO:0007669"/>
    <property type="project" value="TreeGrafter"/>
</dbReference>
<feature type="binding site" evidence="13">
    <location>
        <position position="96"/>
    </location>
    <ligand>
        <name>Mg(2+)</name>
        <dbReference type="ChEBI" id="CHEBI:18420"/>
        <label>1</label>
    </ligand>
</feature>
<dbReference type="NCBIfam" id="TIGR00052">
    <property type="entry name" value="nudix-type nucleoside diphosphatase, YffH/AdpP family"/>
    <property type="match status" value="1"/>
</dbReference>
<evidence type="ECO:0000256" key="4">
    <source>
        <dbReference type="ARBA" id="ARBA00013297"/>
    </source>
</evidence>
<evidence type="ECO:0000256" key="5">
    <source>
        <dbReference type="ARBA" id="ARBA00022723"/>
    </source>
</evidence>
<dbReference type="GO" id="GO:0005829">
    <property type="term" value="C:cytosol"/>
    <property type="evidence" value="ECO:0007669"/>
    <property type="project" value="TreeGrafter"/>
</dbReference>
<feature type="domain" description="Nudix hydrolase" evidence="14">
    <location>
        <begin position="55"/>
        <end position="193"/>
    </location>
</feature>
<dbReference type="AlphaFoldDB" id="A0AA42CY53"/>
<organism evidence="15 16">
    <name type="scientific">Larsenimonas rhizosphaerae</name>
    <dbReference type="NCBI Taxonomy" id="2944682"/>
    <lineage>
        <taxon>Bacteria</taxon>
        <taxon>Pseudomonadati</taxon>
        <taxon>Pseudomonadota</taxon>
        <taxon>Gammaproteobacteria</taxon>
        <taxon>Oceanospirillales</taxon>
        <taxon>Halomonadaceae</taxon>
        <taxon>Larsenimonas</taxon>
    </lineage>
</organism>
<feature type="binding site" evidence="13">
    <location>
        <position position="116"/>
    </location>
    <ligand>
        <name>Mg(2+)</name>
        <dbReference type="ChEBI" id="CHEBI:18420"/>
        <label>1</label>
    </ligand>
</feature>
<protein>
    <recommendedName>
        <fullName evidence="4">ADP-ribose pyrophosphatase</fullName>
        <ecNumber evidence="3">3.6.1.13</ecNumber>
    </recommendedName>
    <alternativeName>
        <fullName evidence="9">ADP-ribose diphosphatase</fullName>
    </alternativeName>
    <alternativeName>
        <fullName evidence="11">ADP-ribose phosphohydrolase</fullName>
    </alternativeName>
    <alternativeName>
        <fullName evidence="10">Adenosine diphosphoribose pyrophosphatase</fullName>
    </alternativeName>
</protein>
<dbReference type="Proteomes" id="UP001165678">
    <property type="component" value="Unassembled WGS sequence"/>
</dbReference>
<dbReference type="InterPro" id="IPR020084">
    <property type="entry name" value="NUDIX_hydrolase_CS"/>
</dbReference>
<dbReference type="InterPro" id="IPR015797">
    <property type="entry name" value="NUDIX_hydrolase-like_dom_sf"/>
</dbReference>
<dbReference type="Gene3D" id="3.90.79.10">
    <property type="entry name" value="Nucleoside Triphosphate Pyrophosphohydrolase"/>
    <property type="match status" value="1"/>
</dbReference>
<gene>
    <name evidence="15" type="ORF">OQ287_10780</name>
</gene>
<comment type="caution">
    <text evidence="15">The sequence shown here is derived from an EMBL/GenBank/DDBJ whole genome shotgun (WGS) entry which is preliminary data.</text>
</comment>
<evidence type="ECO:0000256" key="6">
    <source>
        <dbReference type="ARBA" id="ARBA00022801"/>
    </source>
</evidence>
<evidence type="ECO:0000256" key="7">
    <source>
        <dbReference type="ARBA" id="ARBA00022842"/>
    </source>
</evidence>
<comment type="function">
    <text evidence="8">Acts on ADP-mannose and ADP-glucose as well as ADP-ribose. Prevents glycogen biosynthesis. The reaction catalyzed by this enzyme is a limiting step of the gluconeogenic process.</text>
</comment>
<dbReference type="PROSITE" id="PS00893">
    <property type="entry name" value="NUDIX_BOX"/>
    <property type="match status" value="1"/>
</dbReference>
<dbReference type="GO" id="GO:0019693">
    <property type="term" value="P:ribose phosphate metabolic process"/>
    <property type="evidence" value="ECO:0007669"/>
    <property type="project" value="TreeGrafter"/>
</dbReference>
<dbReference type="SUPFAM" id="SSF55811">
    <property type="entry name" value="Nudix"/>
    <property type="match status" value="1"/>
</dbReference>
<dbReference type="CDD" id="cd24155">
    <property type="entry name" value="NUDIX_ADPRase"/>
    <property type="match status" value="1"/>
</dbReference>
<evidence type="ECO:0000256" key="2">
    <source>
        <dbReference type="ARBA" id="ARBA00007482"/>
    </source>
</evidence>
<feature type="binding site" evidence="13">
    <location>
        <position position="164"/>
    </location>
    <ligand>
        <name>Mg(2+)</name>
        <dbReference type="ChEBI" id="CHEBI:18420"/>
        <label>1</label>
    </ligand>
</feature>
<evidence type="ECO:0000256" key="9">
    <source>
        <dbReference type="ARBA" id="ARBA00030162"/>
    </source>
</evidence>